<dbReference type="Proteomes" id="UP000242877">
    <property type="component" value="Unassembled WGS sequence"/>
</dbReference>
<evidence type="ECO:0000313" key="5">
    <source>
        <dbReference type="Proteomes" id="UP000242877"/>
    </source>
</evidence>
<evidence type="ECO:0008006" key="6">
    <source>
        <dbReference type="Google" id="ProtNLM"/>
    </source>
</evidence>
<comment type="caution">
    <text evidence="4">The sequence shown here is derived from an EMBL/GenBank/DDBJ whole genome shotgun (WGS) entry which is preliminary data.</text>
</comment>
<dbReference type="PANTHER" id="PTHR14374:SF0">
    <property type="entry name" value="TRAFFICKING PROTEIN PARTICLE COMPLEX SUBUNIT 11"/>
    <property type="match status" value="1"/>
</dbReference>
<dbReference type="EMBL" id="AZGZ01000002">
    <property type="protein sequence ID" value="KZZ97220.1"/>
    <property type="molecule type" value="Genomic_DNA"/>
</dbReference>
<evidence type="ECO:0000313" key="4">
    <source>
        <dbReference type="EMBL" id="KZZ97220.1"/>
    </source>
</evidence>
<name>A0A166PJM8_9EURO</name>
<feature type="region of interest" description="Disordered" evidence="1">
    <location>
        <begin position="273"/>
        <end position="297"/>
    </location>
</feature>
<accession>A0A166PJM8</accession>
<reference evidence="4 5" key="1">
    <citation type="journal article" date="2016" name="Genome Biol. Evol.">
        <title>Divergent and convergent evolution of fungal pathogenicity.</title>
        <authorList>
            <person name="Shang Y."/>
            <person name="Xiao G."/>
            <person name="Zheng P."/>
            <person name="Cen K."/>
            <person name="Zhan S."/>
            <person name="Wang C."/>
        </authorList>
    </citation>
    <scope>NUCLEOTIDE SEQUENCE [LARGE SCALE GENOMIC DNA]</scope>
    <source>
        <strain evidence="4 5">ARSEF 7405</strain>
    </source>
</reference>
<dbReference type="Pfam" id="PF11817">
    <property type="entry name" value="Foie-gras_1"/>
    <property type="match status" value="1"/>
</dbReference>
<feature type="domain" description="Trafficking protein particle complex subunit 11" evidence="3">
    <location>
        <begin position="351"/>
        <end position="622"/>
    </location>
</feature>
<dbReference type="Pfam" id="PF07919">
    <property type="entry name" value="Gryzun"/>
    <property type="match status" value="1"/>
</dbReference>
<dbReference type="OrthoDB" id="6278596at2759"/>
<keyword evidence="5" id="KW-1185">Reference proteome</keyword>
<feature type="domain" description="Gryzun putative trafficking through Golgi" evidence="2">
    <location>
        <begin position="652"/>
        <end position="1256"/>
    </location>
</feature>
<dbReference type="PANTHER" id="PTHR14374">
    <property type="entry name" value="FOIE GRAS"/>
    <property type="match status" value="1"/>
</dbReference>
<evidence type="ECO:0000259" key="2">
    <source>
        <dbReference type="Pfam" id="PF07919"/>
    </source>
</evidence>
<dbReference type="AlphaFoldDB" id="A0A166PJM8"/>
<gene>
    <name evidence="4" type="ORF">AAP_00863</name>
</gene>
<protein>
    <recommendedName>
        <fullName evidence="6">Foie gras liver health family 1</fullName>
    </recommendedName>
</protein>
<proteinExistence type="predicted"/>
<dbReference type="InterPro" id="IPR021773">
    <property type="entry name" value="TPC11"/>
</dbReference>
<dbReference type="InterPro" id="IPR012880">
    <property type="entry name" value="Gryzun"/>
</dbReference>
<evidence type="ECO:0000256" key="1">
    <source>
        <dbReference type="SAM" id="MobiDB-lite"/>
    </source>
</evidence>
<sequence>MDAYPKPYVDHNLPLVCISGIGTAPAEKEGSSLTSSSSSYPQLHDHGLTIQSDFPLLTTATAHKVLNSICRQDDSRRPWNSLFEQLSDDVLRLKIKQTGRAFLLPPRHAILPIAATADHQQSSTSAPVSHSPISPLSPSSPTFPDGIMTWHWTAKHQELVPAAVIHCFSYTTDLASATLHDNQLKIEINSLKNEWASSGYNTQFFVALIGDDGPLHQDVSDRLANIRRSTGLDAKSLVFFPSNSPDQQIEERVETLLFNVRTAAAEYYRDLSKHARRKRNRSSIPPPSLPPTAGTSQTLTAQGWNIRYEFKMGVFAEFRQEMDTACRCYESAYDNLFSAEIFESIAGWNPRFDEARMLADVLAMRTIRCLLWLQQTSAAVRAWLAHREEIRSIVTRRGKGTKNYGFEAWEERWSLIMAELLDKAEIFQLDISEPAAVFVPMEKAVQSIGGLRPWDLLHHQGYWYLRAVRHAKRRRRYAESIPTEDRRSPEHENEGRKKIAQMTMYDTYLVGPPNEEYPLDDDPNIFHSKSIVELLQKACHEFRMRDQIHMVEQLSLDMATEFAMLGQWQDGLSSLKPLWNTLSWRRNGWWSLMQRFAAILRKCAVKCNDLEMVLRIDWEMLSSTFDCSRDLPCNIQDSLCDCTKVASKPALVFRSEDSVSCLSASVTFAQAEGHVGEPLQMQLAISSCASTMSLPISLSEVKIVFEGSIRPIKLEPDPEIGGQEPQVCEILEVPLRESVMTTMNPDAGLSKQNSSNGLKSMIGFTNLTFAPGQTRVFDLSSVPREAGEAQPASISLIVDDPSFNIDFVVTNQLHNNETWWKRGKNGIYTAKFGKGRAPTMVRILPKPPKVRLTTPALRKYYYTDEQVKLQIVVENAEESAADITLELRLLGASETSIEACWLSNPGDEPATQKEILDTQAADTSKPAACRQPIGLVQPGDIRTYSVLLTNTIDAADHEIEIAAFYYLESDPETLIFTTCKIELSLARPFEANYELMARLDETPWPSFFSWDDTKLDGGNDQSSTQRGLRQRWCLNVKMVSFAREPLIIDEVSVHQLGTANGCICNIGPERIVQGPYRNEIHPEELKVSEFDIVIQRLAFDDRRTTCLDLALDIRWRRRGDPIGDTSILTTSTLAMPRFFIPLGEPRVLASASQSKDVQSLVHLTYTFENPSMHYLTFAITMEACDQFVFSGPKKMALQLVPQSRSRVHYSLLANTQEGQWIRPNLIVVDAYFNKTLNVLATEKMRTDKGGVLIWVDGS</sequence>
<dbReference type="VEuPathDB" id="FungiDB:AAP_00863"/>
<evidence type="ECO:0000259" key="3">
    <source>
        <dbReference type="Pfam" id="PF11817"/>
    </source>
</evidence>
<organism evidence="4 5">
    <name type="scientific">Ascosphaera apis ARSEF 7405</name>
    <dbReference type="NCBI Taxonomy" id="392613"/>
    <lineage>
        <taxon>Eukaryota</taxon>
        <taxon>Fungi</taxon>
        <taxon>Dikarya</taxon>
        <taxon>Ascomycota</taxon>
        <taxon>Pezizomycotina</taxon>
        <taxon>Eurotiomycetes</taxon>
        <taxon>Eurotiomycetidae</taxon>
        <taxon>Onygenales</taxon>
        <taxon>Ascosphaeraceae</taxon>
        <taxon>Ascosphaera</taxon>
    </lineage>
</organism>